<dbReference type="Gene3D" id="3.40.50.300">
    <property type="entry name" value="P-loop containing nucleotide triphosphate hydrolases"/>
    <property type="match status" value="1"/>
</dbReference>
<comment type="caution">
    <text evidence="1">The sequence shown here is derived from an EMBL/GenBank/DDBJ whole genome shotgun (WGS) entry which is preliminary data.</text>
</comment>
<evidence type="ECO:0008006" key="3">
    <source>
        <dbReference type="Google" id="ProtNLM"/>
    </source>
</evidence>
<sequence>MNKEWIEEAIDILYEDEEIVENVSGNFLTFVEERLPEFAKRLPENLRESDFFEIINILRDKIIEGKINRVKNILEGKMGVVTVTFEYGSKGLEFAKELAKLTGYDVLYKEILIQTAKRLGLPTDKFEDFDDFNYLAAKLSLADFLQFSRKFLDFSILKGESEEEKEVTFEEFKEMLVKVIMNMAFSNNVILVGHAACAILAEYPNTAHIKIEAPMDYRAKMCAEKLGISIEEAIERIEQLDERELKFYKDIAGVDIRKIDLFHVKFNSAKLSPATAAKVAYELVKKVAND</sequence>
<evidence type="ECO:0000313" key="1">
    <source>
        <dbReference type="EMBL" id="OMH41138.1"/>
    </source>
</evidence>
<name>A0A1R1MMT8_9BACT</name>
<dbReference type="Proteomes" id="UP000187408">
    <property type="component" value="Unassembled WGS sequence"/>
</dbReference>
<protein>
    <recommendedName>
        <fullName evidence="3">Cytidylate kinase</fullName>
    </recommendedName>
</protein>
<dbReference type="InterPro" id="IPR027417">
    <property type="entry name" value="P-loop_NTPase"/>
</dbReference>
<gene>
    <name evidence="1" type="ORF">BLW93_01220</name>
</gene>
<reference evidence="1 2" key="1">
    <citation type="submission" date="2016-10" db="EMBL/GenBank/DDBJ databases">
        <title>Genome sequence of a sulfur-reducing bacterium Desulfurobacterium indicum K6013.</title>
        <authorList>
            <person name="Cao J."/>
            <person name="Shao Z."/>
            <person name="Alain K."/>
            <person name="Jebbar M."/>
        </authorList>
    </citation>
    <scope>NUCLEOTIDE SEQUENCE [LARGE SCALE GENOMIC DNA]</scope>
    <source>
        <strain evidence="1 2">K6013</strain>
    </source>
</reference>
<dbReference type="EMBL" id="MOEN01000003">
    <property type="protein sequence ID" value="OMH41138.1"/>
    <property type="molecule type" value="Genomic_DNA"/>
</dbReference>
<evidence type="ECO:0000313" key="2">
    <source>
        <dbReference type="Proteomes" id="UP000187408"/>
    </source>
</evidence>
<dbReference type="RefSeq" id="WP_076712295.1">
    <property type="nucleotide sequence ID" value="NZ_MOEN01000003.1"/>
</dbReference>
<proteinExistence type="predicted"/>
<dbReference type="STRING" id="1914305.BLW93_01220"/>
<dbReference type="Pfam" id="PF13189">
    <property type="entry name" value="Cytidylate_kin2"/>
    <property type="match status" value="1"/>
</dbReference>
<accession>A0A1R1MMT8</accession>
<keyword evidence="2" id="KW-1185">Reference proteome</keyword>
<dbReference type="AlphaFoldDB" id="A0A1R1MMT8"/>
<organism evidence="1 2">
    <name type="scientific">Desulfurobacterium indicum</name>
    <dbReference type="NCBI Taxonomy" id="1914305"/>
    <lineage>
        <taxon>Bacteria</taxon>
        <taxon>Pseudomonadati</taxon>
        <taxon>Aquificota</taxon>
        <taxon>Aquificia</taxon>
        <taxon>Desulfurobacteriales</taxon>
        <taxon>Desulfurobacteriaceae</taxon>
        <taxon>Desulfurobacterium</taxon>
    </lineage>
</organism>